<protein>
    <submittedName>
        <fullName evidence="4">Alpha/beta hydrolase</fullName>
    </submittedName>
</protein>
<dbReference type="PROSITE" id="PS51257">
    <property type="entry name" value="PROKAR_LIPOPROTEIN"/>
    <property type="match status" value="1"/>
</dbReference>
<dbReference type="GO" id="GO:0016787">
    <property type="term" value="F:hydrolase activity"/>
    <property type="evidence" value="ECO:0007669"/>
    <property type="project" value="UniProtKB-KW"/>
</dbReference>
<dbReference type="PANTHER" id="PTHR43194:SF2">
    <property type="entry name" value="PEROXISOMAL MEMBRANE PROTEIN LPX1"/>
    <property type="match status" value="1"/>
</dbReference>
<dbReference type="Pfam" id="PF00561">
    <property type="entry name" value="Abhydrolase_1"/>
    <property type="match status" value="1"/>
</dbReference>
<gene>
    <name evidence="4" type="ORF">CTZ28_29120</name>
</gene>
<comment type="caution">
    <text evidence="4">The sequence shown here is derived from an EMBL/GenBank/DDBJ whole genome shotgun (WGS) entry which is preliminary data.</text>
</comment>
<reference evidence="4 5" key="1">
    <citation type="submission" date="2017-11" db="EMBL/GenBank/DDBJ databases">
        <title>Draft genome of actinobacteria isolated from guarana (Paullinia cupana (Mart.) Ducke.</title>
        <authorList>
            <person name="Siqueira K.A."/>
            <person name="Liotti R.G."/>
            <person name="Mendes T.A.O."/>
            <person name="Soares M.A."/>
        </authorList>
    </citation>
    <scope>NUCLEOTIDE SEQUENCE [LARGE SCALE GENOMIC DNA]</scope>
    <source>
        <strain evidence="4 5">193</strain>
    </source>
</reference>
<dbReference type="PRINTS" id="PR00111">
    <property type="entry name" value="ABHYDROLASE"/>
</dbReference>
<name>A0A3M0I8I4_9ACTN</name>
<feature type="compositionally biased region" description="Low complexity" evidence="1">
    <location>
        <begin position="30"/>
        <end position="53"/>
    </location>
</feature>
<keyword evidence="2" id="KW-0732">Signal</keyword>
<keyword evidence="4" id="KW-0378">Hydrolase</keyword>
<feature type="signal peptide" evidence="2">
    <location>
        <begin position="1"/>
        <end position="28"/>
    </location>
</feature>
<organism evidence="4 5">
    <name type="scientific">Streptomyces shenzhenensis</name>
    <dbReference type="NCBI Taxonomy" id="943815"/>
    <lineage>
        <taxon>Bacteria</taxon>
        <taxon>Bacillati</taxon>
        <taxon>Actinomycetota</taxon>
        <taxon>Actinomycetes</taxon>
        <taxon>Kitasatosporales</taxon>
        <taxon>Streptomycetaceae</taxon>
        <taxon>Streptomyces</taxon>
    </lineage>
</organism>
<dbReference type="Proteomes" id="UP000270471">
    <property type="component" value="Unassembled WGS sequence"/>
</dbReference>
<dbReference type="PANTHER" id="PTHR43194">
    <property type="entry name" value="HYDROLASE ALPHA/BETA FOLD FAMILY"/>
    <property type="match status" value="1"/>
</dbReference>
<dbReference type="InterPro" id="IPR000073">
    <property type="entry name" value="AB_hydrolase_1"/>
</dbReference>
<evidence type="ECO:0000256" key="2">
    <source>
        <dbReference type="SAM" id="SignalP"/>
    </source>
</evidence>
<dbReference type="OrthoDB" id="7185741at2"/>
<dbReference type="EMBL" id="PENI01000022">
    <property type="protein sequence ID" value="RMB82509.1"/>
    <property type="molecule type" value="Genomic_DNA"/>
</dbReference>
<dbReference type="InterPro" id="IPR029058">
    <property type="entry name" value="AB_hydrolase_fold"/>
</dbReference>
<dbReference type="AlphaFoldDB" id="A0A3M0I8I4"/>
<sequence length="309" mass="32785">MSRTHRRSLSRSLSVLALLALTAGAVTACSDSDSTAKDSPSSSAGSSTSPGTARAGEAKLHLVDNDGHRLAFYVTQGKGPTIVLDAGGGEDSSQWHDLIPKIQEATGATVVTYDRAGMGKSDVVPGAWSVESAVSDLKAGLDELGVTENVTLVSHSQAGEVATYFAKENPKMLSGVVLVDASLPPLYTDEEITRLAAAAQPQVDAAKKDPDKPQNRQLISTAESYVPMHKAYHKVSWPNSVPATVIVSEKTPFDGSPEDVQRWKDAARTFAADGPNRTLVTAANSSHDIPKDRPDLILKEIETRVTTQR</sequence>
<proteinExistence type="predicted"/>
<evidence type="ECO:0000313" key="5">
    <source>
        <dbReference type="Proteomes" id="UP000270471"/>
    </source>
</evidence>
<feature type="domain" description="AB hydrolase-1" evidence="3">
    <location>
        <begin position="80"/>
        <end position="191"/>
    </location>
</feature>
<evidence type="ECO:0000313" key="4">
    <source>
        <dbReference type="EMBL" id="RMB82509.1"/>
    </source>
</evidence>
<dbReference type="InterPro" id="IPR050228">
    <property type="entry name" value="Carboxylesterase_BioH"/>
</dbReference>
<dbReference type="Gene3D" id="3.40.50.1820">
    <property type="entry name" value="alpha/beta hydrolase"/>
    <property type="match status" value="1"/>
</dbReference>
<feature type="region of interest" description="Disordered" evidence="1">
    <location>
        <begin position="30"/>
        <end position="54"/>
    </location>
</feature>
<evidence type="ECO:0000256" key="1">
    <source>
        <dbReference type="SAM" id="MobiDB-lite"/>
    </source>
</evidence>
<evidence type="ECO:0000259" key="3">
    <source>
        <dbReference type="Pfam" id="PF00561"/>
    </source>
</evidence>
<accession>A0A3M0I8I4</accession>
<feature type="chain" id="PRO_5039473484" evidence="2">
    <location>
        <begin position="29"/>
        <end position="309"/>
    </location>
</feature>
<dbReference type="SUPFAM" id="SSF53474">
    <property type="entry name" value="alpha/beta-Hydrolases"/>
    <property type="match status" value="1"/>
</dbReference>
<keyword evidence="5" id="KW-1185">Reference proteome</keyword>
<dbReference type="RefSeq" id="WP_121892728.1">
    <property type="nucleotide sequence ID" value="NZ_PENI01000022.1"/>
</dbReference>